<organism evidence="2 3">
    <name type="scientific">Ceratopteris richardii</name>
    <name type="common">Triangle waterfern</name>
    <dbReference type="NCBI Taxonomy" id="49495"/>
    <lineage>
        <taxon>Eukaryota</taxon>
        <taxon>Viridiplantae</taxon>
        <taxon>Streptophyta</taxon>
        <taxon>Embryophyta</taxon>
        <taxon>Tracheophyta</taxon>
        <taxon>Polypodiopsida</taxon>
        <taxon>Polypodiidae</taxon>
        <taxon>Polypodiales</taxon>
        <taxon>Pteridineae</taxon>
        <taxon>Pteridaceae</taxon>
        <taxon>Parkerioideae</taxon>
        <taxon>Ceratopteris</taxon>
    </lineage>
</organism>
<dbReference type="CDD" id="cd22157">
    <property type="entry name" value="F-box_AtFBW1-like"/>
    <property type="match status" value="1"/>
</dbReference>
<reference evidence="2" key="1">
    <citation type="submission" date="2021-08" db="EMBL/GenBank/DDBJ databases">
        <title>WGS assembly of Ceratopteris richardii.</title>
        <authorList>
            <person name="Marchant D.B."/>
            <person name="Chen G."/>
            <person name="Jenkins J."/>
            <person name="Shu S."/>
            <person name="Leebens-Mack J."/>
            <person name="Grimwood J."/>
            <person name="Schmutz J."/>
            <person name="Soltis P."/>
            <person name="Soltis D."/>
            <person name="Chen Z.-H."/>
        </authorList>
    </citation>
    <scope>NUCLEOTIDE SEQUENCE</scope>
    <source>
        <strain evidence="2">Whitten #5841</strain>
        <tissue evidence="2">Leaf</tissue>
    </source>
</reference>
<dbReference type="AlphaFoldDB" id="A0A8T2QF24"/>
<evidence type="ECO:0000313" key="2">
    <source>
        <dbReference type="EMBL" id="KAH7282306.1"/>
    </source>
</evidence>
<comment type="caution">
    <text evidence="2">The sequence shown here is derived from an EMBL/GenBank/DDBJ whole genome shotgun (WGS) entry which is preliminary data.</text>
</comment>
<sequence length="461" mass="52236">MELCRPACAERSPRIPDELARRILCLLPLEALFRLRCVCRRWRSLPFSLLFEDWGLDAACSEHPHVWVFMFRLLARKVNEQYFRSYKCTTYTYETAYDRELMGASGYGDIDMPAQVFPGCYPRKGYRIIYPSGTVAASLERGVIDIVASANGLLLMSLRMSKVHDHEENNLRLFVYNPISKGIRALPKARYAPQKLAVLSYTDGNGTSFYKVYSLGRSYRTGTSNLLYSLEIYDSADACHGWKFMSHVKANLSGRDLHPGTETELMGYLNSKAIANELGFLYWMEGCAEIYSCHLASGFYYSVPALPFKTTFASMWPSTSGLLLACGIAKEDDASCTCGVEIWELLQTEENLLESGENFYGGKCSPQGTCWKPFDKMDHGLWTCLACEGTGRIACLVCLPFLFVVAENEHNHMVVYDTDNRTWKLIQSWPSLWFIFHNNHPGYFKVDPWIVALTPKASAVV</sequence>
<accession>A0A8T2QF24</accession>
<evidence type="ECO:0000313" key="3">
    <source>
        <dbReference type="Proteomes" id="UP000825935"/>
    </source>
</evidence>
<feature type="domain" description="F-box" evidence="1">
    <location>
        <begin position="9"/>
        <end position="45"/>
    </location>
</feature>
<dbReference type="PROSITE" id="PS50181">
    <property type="entry name" value="FBOX"/>
    <property type="match status" value="1"/>
</dbReference>
<dbReference type="Pfam" id="PF00646">
    <property type="entry name" value="F-box"/>
    <property type="match status" value="1"/>
</dbReference>
<name>A0A8T2QF24_CERRI</name>
<proteinExistence type="predicted"/>
<dbReference type="InterPro" id="IPR036047">
    <property type="entry name" value="F-box-like_dom_sf"/>
</dbReference>
<dbReference type="InterPro" id="IPR001810">
    <property type="entry name" value="F-box_dom"/>
</dbReference>
<dbReference type="PANTHER" id="PTHR31672:SF2">
    <property type="entry name" value="F-BOX DOMAIN-CONTAINING PROTEIN"/>
    <property type="match status" value="1"/>
</dbReference>
<keyword evidence="3" id="KW-1185">Reference proteome</keyword>
<evidence type="ECO:0000259" key="1">
    <source>
        <dbReference type="PROSITE" id="PS50181"/>
    </source>
</evidence>
<protein>
    <recommendedName>
        <fullName evidence="1">F-box domain-containing protein</fullName>
    </recommendedName>
</protein>
<dbReference type="InterPro" id="IPR050796">
    <property type="entry name" value="SCF_F-box_component"/>
</dbReference>
<dbReference type="EMBL" id="CM035440">
    <property type="protein sequence ID" value="KAH7282306.1"/>
    <property type="molecule type" value="Genomic_DNA"/>
</dbReference>
<dbReference type="Proteomes" id="UP000825935">
    <property type="component" value="Chromosome 35"/>
</dbReference>
<gene>
    <name evidence="2" type="ORF">KP509_35G024500</name>
</gene>
<dbReference type="Gene3D" id="1.20.1280.50">
    <property type="match status" value="1"/>
</dbReference>
<dbReference type="OrthoDB" id="591557at2759"/>
<dbReference type="PANTHER" id="PTHR31672">
    <property type="entry name" value="BNACNNG10540D PROTEIN"/>
    <property type="match status" value="1"/>
</dbReference>
<dbReference type="SUPFAM" id="SSF81383">
    <property type="entry name" value="F-box domain"/>
    <property type="match status" value="1"/>
</dbReference>